<gene>
    <name evidence="1" type="ORF">APS56_05310</name>
</gene>
<name>A0A0P0CVX3_9FLAO</name>
<evidence type="ECO:0008006" key="3">
    <source>
        <dbReference type="Google" id="ProtNLM"/>
    </source>
</evidence>
<dbReference type="EMBL" id="CP012898">
    <property type="protein sequence ID" value="ALJ04591.1"/>
    <property type="molecule type" value="Genomic_DNA"/>
</dbReference>
<sequence>MIKYVFCINTGRSGSHYLANILNNCSNVKAFHEPDPIMNGKPMVDYLKGDKSALLKLLDKKIEIIHQSVKKGEVYFETNHSFIKGFAWEIVNKFPHSEIAVIYLKRDVKAVVNSFFRIGTTPLNYNGKMWMFNPLMKSPETKVSLKFKLEYRILFFFNRFLKSKYNKFLFKFRKPKYFIEKEKDYLKWYVQETDLQAKKFIKKYPNVKCFEIDTNSLNVTEVYRTMFDFFGIEFLPKKSFYSKIGITTNLKVNSRK</sequence>
<dbReference type="Gene3D" id="3.40.50.300">
    <property type="entry name" value="P-loop containing nucleotide triphosphate hydrolases"/>
    <property type="match status" value="1"/>
</dbReference>
<evidence type="ECO:0000313" key="1">
    <source>
        <dbReference type="EMBL" id="ALJ04591.1"/>
    </source>
</evidence>
<keyword evidence="2" id="KW-1185">Reference proteome</keyword>
<proteinExistence type="predicted"/>
<reference evidence="1 2" key="1">
    <citation type="submission" date="2015-10" db="EMBL/GenBank/DDBJ databases">
        <authorList>
            <person name="Gilbert D.G."/>
        </authorList>
    </citation>
    <scope>NUCLEOTIDE SEQUENCE [LARGE SCALE GENOMIC DNA]</scope>
    <source>
        <strain evidence="2">HZ-22</strain>
    </source>
</reference>
<dbReference type="STRING" id="1736674.APS56_05310"/>
<dbReference type="KEGG" id="ahz:APS56_05310"/>
<dbReference type="SUPFAM" id="SSF52540">
    <property type="entry name" value="P-loop containing nucleoside triphosphate hydrolases"/>
    <property type="match status" value="1"/>
</dbReference>
<dbReference type="InterPro" id="IPR027417">
    <property type="entry name" value="P-loop_NTPase"/>
</dbReference>
<protein>
    <recommendedName>
        <fullName evidence="3">Sulfotransferase domain-containing protein</fullName>
    </recommendedName>
</protein>
<accession>A0A0P0CVX3</accession>
<dbReference type="Proteomes" id="UP000057981">
    <property type="component" value="Chromosome"/>
</dbReference>
<dbReference type="OrthoDB" id="1438968at2"/>
<dbReference type="RefSeq" id="WP_054725636.1">
    <property type="nucleotide sequence ID" value="NZ_CP012898.1"/>
</dbReference>
<dbReference type="AlphaFoldDB" id="A0A0P0CVX3"/>
<evidence type="ECO:0000313" key="2">
    <source>
        <dbReference type="Proteomes" id="UP000057981"/>
    </source>
</evidence>
<organism evidence="1 2">
    <name type="scientific">Pseudalgibacter alginicilyticus</name>
    <dbReference type="NCBI Taxonomy" id="1736674"/>
    <lineage>
        <taxon>Bacteria</taxon>
        <taxon>Pseudomonadati</taxon>
        <taxon>Bacteroidota</taxon>
        <taxon>Flavobacteriia</taxon>
        <taxon>Flavobacteriales</taxon>
        <taxon>Flavobacteriaceae</taxon>
        <taxon>Pseudalgibacter</taxon>
    </lineage>
</organism>